<sequence length="121" mass="13030">MNHTHHPHPSTNTPAPGERDYPLAEPDLAEEQNARLTEALRGVRDGAAAPGALRELAGKVLGGRLALKDVLDDPSGYRVLTDGISGMRESWRSMSPQDRQAVRATVEERADEAEAGGGRPR</sequence>
<evidence type="ECO:0000313" key="2">
    <source>
        <dbReference type="EMBL" id="GGN47646.1"/>
    </source>
</evidence>
<organism evidence="2 3">
    <name type="scientific">Streptomyces kronopolitis</name>
    <dbReference type="NCBI Taxonomy" id="1612435"/>
    <lineage>
        <taxon>Bacteria</taxon>
        <taxon>Bacillati</taxon>
        <taxon>Actinomycetota</taxon>
        <taxon>Actinomycetes</taxon>
        <taxon>Kitasatosporales</taxon>
        <taxon>Streptomycetaceae</taxon>
        <taxon>Streptomyces</taxon>
    </lineage>
</organism>
<keyword evidence="3" id="KW-1185">Reference proteome</keyword>
<feature type="region of interest" description="Disordered" evidence="1">
    <location>
        <begin position="1"/>
        <end position="29"/>
    </location>
</feature>
<proteinExistence type="predicted"/>
<evidence type="ECO:0000256" key="1">
    <source>
        <dbReference type="SAM" id="MobiDB-lite"/>
    </source>
</evidence>
<gene>
    <name evidence="2" type="ORF">GCM10012285_33600</name>
</gene>
<accession>A0ABQ2JJF4</accession>
<feature type="region of interest" description="Disordered" evidence="1">
    <location>
        <begin position="90"/>
        <end position="121"/>
    </location>
</feature>
<name>A0ABQ2JJF4_9ACTN</name>
<reference evidence="3" key="1">
    <citation type="journal article" date="2019" name="Int. J. Syst. Evol. Microbiol.">
        <title>The Global Catalogue of Microorganisms (GCM) 10K type strain sequencing project: providing services to taxonomists for standard genome sequencing and annotation.</title>
        <authorList>
            <consortium name="The Broad Institute Genomics Platform"/>
            <consortium name="The Broad Institute Genome Sequencing Center for Infectious Disease"/>
            <person name="Wu L."/>
            <person name="Ma J."/>
        </authorList>
    </citation>
    <scope>NUCLEOTIDE SEQUENCE [LARGE SCALE GENOMIC DNA]</scope>
    <source>
        <strain evidence="3">CGMCC 4.7323</strain>
    </source>
</reference>
<comment type="caution">
    <text evidence="2">The sequence shown here is derived from an EMBL/GenBank/DDBJ whole genome shotgun (WGS) entry which is preliminary data.</text>
</comment>
<evidence type="ECO:0000313" key="3">
    <source>
        <dbReference type="Proteomes" id="UP000600080"/>
    </source>
</evidence>
<dbReference type="RefSeq" id="WP_189098871.1">
    <property type="nucleotide sequence ID" value="NZ_BMND01000013.1"/>
</dbReference>
<dbReference type="GeneID" id="301549102"/>
<dbReference type="Proteomes" id="UP000600080">
    <property type="component" value="Unassembled WGS sequence"/>
</dbReference>
<dbReference type="EMBL" id="BMND01000013">
    <property type="protein sequence ID" value="GGN47646.1"/>
    <property type="molecule type" value="Genomic_DNA"/>
</dbReference>
<protein>
    <submittedName>
        <fullName evidence="2">Uncharacterized protein</fullName>
    </submittedName>
</protein>